<dbReference type="Proteomes" id="UP000199435">
    <property type="component" value="Unassembled WGS sequence"/>
</dbReference>
<gene>
    <name evidence="2" type="ORF">GA0061102_10181</name>
    <name evidence="3" type="ORF">GA0061102_10781</name>
</gene>
<dbReference type="EMBL" id="FMAH01000018">
    <property type="protein sequence ID" value="SCB31175.1"/>
    <property type="molecule type" value="Genomic_DNA"/>
</dbReference>
<reference evidence="4" key="2">
    <citation type="submission" date="2016-08" db="EMBL/GenBank/DDBJ databases">
        <authorList>
            <person name="Varghese N."/>
            <person name="Submissions Spin"/>
        </authorList>
    </citation>
    <scope>NUCLEOTIDE SEQUENCE [LARGE SCALE GENOMIC DNA]</scope>
    <source>
        <strain evidence="4">HAMBI 2971</strain>
    </source>
</reference>
<evidence type="ECO:0000313" key="3">
    <source>
        <dbReference type="EMBL" id="SCB49706.1"/>
    </source>
</evidence>
<feature type="non-terminal residue" evidence="2">
    <location>
        <position position="97"/>
    </location>
</feature>
<dbReference type="RefSeq" id="WP_139115063.1">
    <property type="nucleotide sequence ID" value="NZ_FMAH01000018.1"/>
</dbReference>
<evidence type="ECO:0000313" key="2">
    <source>
        <dbReference type="EMBL" id="SCB31175.1"/>
    </source>
</evidence>
<dbReference type="STRING" id="411945.GA0061102_10181"/>
<sequence>MGYISGTDRGQTSLLPARIEDYVAADAAVRVIDAFVDGLDVAQLGFRRAVEASTGRPPYDPRDLLKLYIYGYFNEVRSSRRLERECRRNVETMWLLR</sequence>
<dbReference type="EMBL" id="FMAH01000078">
    <property type="protein sequence ID" value="SCB49706.1"/>
    <property type="molecule type" value="Genomic_DNA"/>
</dbReference>
<dbReference type="AlphaFoldDB" id="A0A1C3VU56"/>
<keyword evidence="4" id="KW-1185">Reference proteome</keyword>
<evidence type="ECO:0000313" key="4">
    <source>
        <dbReference type="Proteomes" id="UP000199435"/>
    </source>
</evidence>
<feature type="domain" description="Transposase InsH N-terminal" evidence="1">
    <location>
        <begin position="19"/>
        <end position="97"/>
    </location>
</feature>
<organism evidence="2 4">
    <name type="scientific">Rhizobium miluonense</name>
    <dbReference type="NCBI Taxonomy" id="411945"/>
    <lineage>
        <taxon>Bacteria</taxon>
        <taxon>Pseudomonadati</taxon>
        <taxon>Pseudomonadota</taxon>
        <taxon>Alphaproteobacteria</taxon>
        <taxon>Hyphomicrobiales</taxon>
        <taxon>Rhizobiaceae</taxon>
        <taxon>Rhizobium/Agrobacterium group</taxon>
        <taxon>Rhizobium</taxon>
    </lineage>
</organism>
<dbReference type="PANTHER" id="PTHR33408">
    <property type="entry name" value="TRANSPOSASE"/>
    <property type="match status" value="1"/>
</dbReference>
<reference evidence="2" key="1">
    <citation type="submission" date="2016-08" db="EMBL/GenBank/DDBJ databases">
        <authorList>
            <person name="Seilhamer J.J."/>
        </authorList>
    </citation>
    <scope>NUCLEOTIDE SEQUENCE [LARGE SCALE GENOMIC DNA]</scope>
    <source>
        <strain evidence="2">HAMBI 2971</strain>
    </source>
</reference>
<dbReference type="Pfam" id="PF05598">
    <property type="entry name" value="DUF772"/>
    <property type="match status" value="1"/>
</dbReference>
<evidence type="ECO:0000259" key="1">
    <source>
        <dbReference type="Pfam" id="PF05598"/>
    </source>
</evidence>
<protein>
    <submittedName>
        <fullName evidence="2">Transposase domain</fullName>
    </submittedName>
</protein>
<dbReference type="PANTHER" id="PTHR33408:SF2">
    <property type="entry name" value="TRANSPOSASE DDE DOMAIN-CONTAINING PROTEIN"/>
    <property type="match status" value="1"/>
</dbReference>
<dbReference type="InterPro" id="IPR008490">
    <property type="entry name" value="Transposase_InsH_N"/>
</dbReference>
<accession>A0A1C3VU56</accession>
<proteinExistence type="predicted"/>
<name>A0A1C3VU56_9HYPH</name>